<evidence type="ECO:0000313" key="1">
    <source>
        <dbReference type="EMBL" id="KDR51358.1"/>
    </source>
</evidence>
<dbReference type="HOGENOM" id="CLU_3294291_0_0_10"/>
<dbReference type="Proteomes" id="UP000027442">
    <property type="component" value="Unassembled WGS sequence"/>
</dbReference>
<reference evidence="1 2" key="1">
    <citation type="submission" date="2013-08" db="EMBL/GenBank/DDBJ databases">
        <authorList>
            <person name="Weinstock G."/>
            <person name="Sodergren E."/>
            <person name="Wylie T."/>
            <person name="Fulton L."/>
            <person name="Fulton R."/>
            <person name="Fronick C."/>
            <person name="O'Laughlin M."/>
            <person name="Godfrey J."/>
            <person name="Miner T."/>
            <person name="Herter B."/>
            <person name="Appelbaum E."/>
            <person name="Cordes M."/>
            <person name="Lek S."/>
            <person name="Wollam A."/>
            <person name="Pepin K.H."/>
            <person name="Palsikar V.B."/>
            <person name="Mitreva M."/>
            <person name="Wilson R.K."/>
        </authorList>
    </citation>
    <scope>NUCLEOTIDE SEQUENCE [LARGE SCALE GENOMIC DNA]</scope>
    <source>
        <strain evidence="1 2">ATCC 15930</strain>
    </source>
</reference>
<dbReference type="AlphaFoldDB" id="A0A069QEP5"/>
<dbReference type="PATRIC" id="fig|1122985.7.peg.2672"/>
<comment type="caution">
    <text evidence="1">The sequence shown here is derived from an EMBL/GenBank/DDBJ whole genome shotgun (WGS) entry which is preliminary data.</text>
</comment>
<organism evidence="1 2">
    <name type="scientific">Hoylesella loescheii DSM 19665 = JCM 12249 = ATCC 15930</name>
    <dbReference type="NCBI Taxonomy" id="1122985"/>
    <lineage>
        <taxon>Bacteria</taxon>
        <taxon>Pseudomonadati</taxon>
        <taxon>Bacteroidota</taxon>
        <taxon>Bacteroidia</taxon>
        <taxon>Bacteroidales</taxon>
        <taxon>Prevotellaceae</taxon>
        <taxon>Hoylesella</taxon>
    </lineage>
</organism>
<protein>
    <submittedName>
        <fullName evidence="1">Uncharacterized protein</fullName>
    </submittedName>
</protein>
<keyword evidence="2" id="KW-1185">Reference proteome</keyword>
<proteinExistence type="predicted"/>
<evidence type="ECO:0000313" key="2">
    <source>
        <dbReference type="Proteomes" id="UP000027442"/>
    </source>
</evidence>
<name>A0A069QEP5_HOYLO</name>
<sequence length="40" mass="4633">MEIICYFCNIFRRALQIAFNGFVLSFRPLGDTRFVAQCAT</sequence>
<gene>
    <name evidence="1" type="ORF">HMPREF1991_02583</name>
</gene>
<dbReference type="EMBL" id="JNGW01000112">
    <property type="protein sequence ID" value="KDR51358.1"/>
    <property type="molecule type" value="Genomic_DNA"/>
</dbReference>
<accession>A0A069QEP5</accession>